<evidence type="ECO:0000313" key="3">
    <source>
        <dbReference type="Proteomes" id="UP000632289"/>
    </source>
</evidence>
<organism evidence="2 3">
    <name type="scientific">Streptomyces chumphonensis</name>
    <dbReference type="NCBI Taxonomy" id="1214925"/>
    <lineage>
        <taxon>Bacteria</taxon>
        <taxon>Bacillati</taxon>
        <taxon>Actinomycetota</taxon>
        <taxon>Actinomycetes</taxon>
        <taxon>Kitasatosporales</taxon>
        <taxon>Streptomycetaceae</taxon>
        <taxon>Streptomyces</taxon>
    </lineage>
</organism>
<dbReference type="Pfam" id="PF20060">
    <property type="entry name" value="DUF6459"/>
    <property type="match status" value="1"/>
</dbReference>
<name>A0A927EWK3_9ACTN</name>
<comment type="caution">
    <text evidence="2">The sequence shown here is derived from an EMBL/GenBank/DDBJ whole genome shotgun (WGS) entry which is preliminary data.</text>
</comment>
<evidence type="ECO:0000256" key="1">
    <source>
        <dbReference type="SAM" id="MobiDB-lite"/>
    </source>
</evidence>
<sequence length="140" mass="15547">MTTHTSRPPGRQDSRRPSRSALAAARRSARDRLPHYWFAHRLLQVLSGQRPVHSLLGHVEGRAYDDLLRIAPLAPLAGTRPGREPALLQVGASTPGPGVLEAYARVRVGERTRALAFRLEQAPDRRWRCAAVESDLSCRT</sequence>
<evidence type="ECO:0000313" key="2">
    <source>
        <dbReference type="EMBL" id="MBD3930963.1"/>
    </source>
</evidence>
<gene>
    <name evidence="2" type="ORF">IF129_05225</name>
</gene>
<dbReference type="EMBL" id="JACXYU010000001">
    <property type="protein sequence ID" value="MBD3930963.1"/>
    <property type="molecule type" value="Genomic_DNA"/>
</dbReference>
<protein>
    <submittedName>
        <fullName evidence="2">Uncharacterized protein</fullName>
    </submittedName>
</protein>
<accession>A0A927EWK3</accession>
<feature type="region of interest" description="Disordered" evidence="1">
    <location>
        <begin position="1"/>
        <end position="20"/>
    </location>
</feature>
<dbReference type="InterPro" id="IPR045596">
    <property type="entry name" value="DUF6459"/>
</dbReference>
<dbReference type="AlphaFoldDB" id="A0A927EWK3"/>
<reference evidence="2" key="1">
    <citation type="submission" date="2020-09" db="EMBL/GenBank/DDBJ databases">
        <title>Secondary metabolite and genome analysis of marine Streptomyces chumphonensis KK1-2T.</title>
        <authorList>
            <person name="Phongsopitanun W."/>
            <person name="Kanchanasin P."/>
            <person name="Pittayakhajonwut P."/>
            <person name="Suwanborirux K."/>
            <person name="Tanasupawat S."/>
        </authorList>
    </citation>
    <scope>NUCLEOTIDE SEQUENCE</scope>
    <source>
        <strain evidence="2">KK1-2</strain>
    </source>
</reference>
<proteinExistence type="predicted"/>
<keyword evidence="3" id="KW-1185">Reference proteome</keyword>
<dbReference type="Proteomes" id="UP000632289">
    <property type="component" value="Unassembled WGS sequence"/>
</dbReference>